<feature type="transmembrane region" description="Helical" evidence="1">
    <location>
        <begin position="83"/>
        <end position="102"/>
    </location>
</feature>
<feature type="transmembrane region" description="Helical" evidence="1">
    <location>
        <begin position="298"/>
        <end position="318"/>
    </location>
</feature>
<feature type="transmembrane region" description="Helical" evidence="1">
    <location>
        <begin position="172"/>
        <end position="189"/>
    </location>
</feature>
<name>A0A081BMS9_9BACT</name>
<feature type="transmembrane region" description="Helical" evidence="1">
    <location>
        <begin position="17"/>
        <end position="40"/>
    </location>
</feature>
<organism evidence="2">
    <name type="scientific">Candidatus Moduliflexus flocculans</name>
    <dbReference type="NCBI Taxonomy" id="1499966"/>
    <lineage>
        <taxon>Bacteria</taxon>
        <taxon>Candidatus Moduliflexota</taxon>
        <taxon>Candidatus Moduliflexia</taxon>
        <taxon>Candidatus Moduliflexales</taxon>
        <taxon>Candidatus Moduliflexaceae</taxon>
    </lineage>
</organism>
<accession>A0A081BMS9</accession>
<proteinExistence type="predicted"/>
<dbReference type="Pfam" id="PF07690">
    <property type="entry name" value="MFS_1"/>
    <property type="match status" value="1"/>
</dbReference>
<dbReference type="InterPro" id="IPR011701">
    <property type="entry name" value="MFS"/>
</dbReference>
<dbReference type="InterPro" id="IPR036259">
    <property type="entry name" value="MFS_trans_sf"/>
</dbReference>
<dbReference type="InterPro" id="IPR052528">
    <property type="entry name" value="Sugar_transport-like"/>
</dbReference>
<feature type="transmembrane region" description="Helical" evidence="1">
    <location>
        <begin position="108"/>
        <end position="128"/>
    </location>
</feature>
<evidence type="ECO:0000313" key="2">
    <source>
        <dbReference type="EMBL" id="GAK51695.1"/>
    </source>
</evidence>
<feature type="transmembrane region" description="Helical" evidence="1">
    <location>
        <begin position="149"/>
        <end position="166"/>
    </location>
</feature>
<feature type="transmembrane region" description="Helical" evidence="1">
    <location>
        <begin position="210"/>
        <end position="237"/>
    </location>
</feature>
<reference evidence="2" key="1">
    <citation type="journal article" date="2015" name="PeerJ">
        <title>First genomic representation of candidate bacterial phylum KSB3 points to enhanced environmental sensing as a trigger of wastewater bulking.</title>
        <authorList>
            <person name="Sekiguchi Y."/>
            <person name="Ohashi A."/>
            <person name="Parks D.H."/>
            <person name="Yamauchi T."/>
            <person name="Tyson G.W."/>
            <person name="Hugenholtz P."/>
        </authorList>
    </citation>
    <scope>NUCLEOTIDE SEQUENCE [LARGE SCALE GENOMIC DNA]</scope>
</reference>
<dbReference type="SUPFAM" id="SSF103473">
    <property type="entry name" value="MFS general substrate transporter"/>
    <property type="match status" value="1"/>
</dbReference>
<keyword evidence="1" id="KW-0812">Transmembrane</keyword>
<keyword evidence="3" id="KW-1185">Reference proteome</keyword>
<dbReference type="Gene3D" id="1.20.1250.20">
    <property type="entry name" value="MFS general substrate transporter like domains"/>
    <property type="match status" value="2"/>
</dbReference>
<dbReference type="HOGENOM" id="CLU_057648_0_0_0"/>
<keyword evidence="1" id="KW-0472">Membrane</keyword>
<feature type="transmembrane region" description="Helical" evidence="1">
    <location>
        <begin position="339"/>
        <end position="363"/>
    </location>
</feature>
<protein>
    <submittedName>
        <fullName evidence="2">Major facilitator superfamily transporter</fullName>
    </submittedName>
</protein>
<dbReference type="EMBL" id="DF820457">
    <property type="protein sequence ID" value="GAK51695.1"/>
    <property type="molecule type" value="Genomic_DNA"/>
</dbReference>
<feature type="transmembrane region" description="Helical" evidence="1">
    <location>
        <begin position="273"/>
        <end position="292"/>
    </location>
</feature>
<keyword evidence="1" id="KW-1133">Transmembrane helix</keyword>
<dbReference type="PANTHER" id="PTHR23526">
    <property type="entry name" value="INTEGRAL MEMBRANE TRANSPORT PROTEIN-RELATED"/>
    <property type="match status" value="1"/>
</dbReference>
<gene>
    <name evidence="2" type="ORF">U14_02940</name>
</gene>
<sequence>MNSSSYQKIDIARELRLFIIASFVMGMGYSLFDAIFNNFLNERFPLTGFQRSFLEFPRELPGFLVVFVSALLWFLCSRRLGVIALILGVFGSLLIGFASPSYGIMTLWLFLYSLGQHVFMPIASTIGMELAKEGKAGQRLGQLNAVRNFAAILGSFFVVAGFKYFGLTFGHVFALAAALFAIAAALMFAMTPEREKPETVYLKLHREYRLFYLLAVLYGSRKQLFITFAPWVLVTVFHQPTQILATLLTIGGVIGILFQPFLGWAIDRFGERAVLICEAVLLVFVCFGYGFGKTLFSEHIAFLIACACFLLDQMLMSVNMARSTYMKKIALESAHIQPALTISVTIDHIFSISVALIGGVIWNVFGFEAVFLLGAGIAVANIIAASRIRIPASNPAKV</sequence>
<feature type="transmembrane region" description="Helical" evidence="1">
    <location>
        <begin position="60"/>
        <end position="76"/>
    </location>
</feature>
<dbReference type="AlphaFoldDB" id="A0A081BMS9"/>
<feature type="transmembrane region" description="Helical" evidence="1">
    <location>
        <begin position="243"/>
        <end position="266"/>
    </location>
</feature>
<evidence type="ECO:0000256" key="1">
    <source>
        <dbReference type="SAM" id="Phobius"/>
    </source>
</evidence>
<dbReference type="Proteomes" id="UP000030700">
    <property type="component" value="Unassembled WGS sequence"/>
</dbReference>
<dbReference type="STRING" id="1499966.U14_02940"/>
<dbReference type="PANTHER" id="PTHR23526:SF2">
    <property type="entry name" value="MAJOR FACILITATOR SUPERFAMILY (MFS) PROFILE DOMAIN-CONTAINING PROTEIN"/>
    <property type="match status" value="1"/>
</dbReference>
<feature type="transmembrane region" description="Helical" evidence="1">
    <location>
        <begin position="369"/>
        <end position="388"/>
    </location>
</feature>
<evidence type="ECO:0000313" key="3">
    <source>
        <dbReference type="Proteomes" id="UP000030700"/>
    </source>
</evidence>
<dbReference type="GO" id="GO:0022857">
    <property type="term" value="F:transmembrane transporter activity"/>
    <property type="evidence" value="ECO:0007669"/>
    <property type="project" value="InterPro"/>
</dbReference>